<reference evidence="2 3" key="1">
    <citation type="journal article" date="2010" name="Stand. Genomic Sci.">
        <title>Complete genome sequence of Vulcanisaeta distributa type strain (IC-017).</title>
        <authorList>
            <person name="Mavromatis K."/>
            <person name="Sikorski J."/>
            <person name="Pabst E."/>
            <person name="Teshima H."/>
            <person name="Lapidus A."/>
            <person name="Lucas S."/>
            <person name="Nolan M."/>
            <person name="Glavina Del Rio T."/>
            <person name="Cheng J.F."/>
            <person name="Bruce D."/>
            <person name="Goodwin L."/>
            <person name="Pitluck S."/>
            <person name="Liolios K."/>
            <person name="Ivanova N."/>
            <person name="Mikhailova N."/>
            <person name="Pati A."/>
            <person name="Chen A."/>
            <person name="Palaniappan K."/>
            <person name="Land M."/>
            <person name="Hauser L."/>
            <person name="Chang Y.J."/>
            <person name="Jeffries C.D."/>
            <person name="Rohde M."/>
            <person name="Spring S."/>
            <person name="Goker M."/>
            <person name="Wirth R."/>
            <person name="Woyke T."/>
            <person name="Bristow J."/>
            <person name="Eisen J.A."/>
            <person name="Markowitz V."/>
            <person name="Hugenholtz P."/>
            <person name="Klenk H.P."/>
            <person name="Kyrpides N.C."/>
        </authorList>
    </citation>
    <scope>NUCLEOTIDE SEQUENCE [LARGE SCALE GENOMIC DNA]</scope>
    <source>
        <strain evidence="3">DSM 14429 / JCM 11212 / NBRC 100878 / IC-017</strain>
    </source>
</reference>
<gene>
    <name evidence="2" type="ordered locus">Vdis_2385</name>
</gene>
<dbReference type="OrthoDB" id="28870at2157"/>
<proteinExistence type="predicted"/>
<dbReference type="HOGENOM" id="CLU_2420214_0_0_2"/>
<evidence type="ECO:0000313" key="2">
    <source>
        <dbReference type="EMBL" id="ADN51752.1"/>
    </source>
</evidence>
<dbReference type="eggNOG" id="arCOG13926">
    <property type="taxonomic scope" value="Archaea"/>
</dbReference>
<protein>
    <submittedName>
        <fullName evidence="2">Uncharacterized protein</fullName>
    </submittedName>
</protein>
<organism evidence="2 3">
    <name type="scientific">Vulcanisaeta distributa (strain DSM 14429 / JCM 11212 / NBRC 100878 / IC-017)</name>
    <dbReference type="NCBI Taxonomy" id="572478"/>
    <lineage>
        <taxon>Archaea</taxon>
        <taxon>Thermoproteota</taxon>
        <taxon>Thermoprotei</taxon>
        <taxon>Thermoproteales</taxon>
        <taxon>Thermoproteaceae</taxon>
        <taxon>Vulcanisaeta</taxon>
    </lineage>
</organism>
<feature type="transmembrane region" description="Helical" evidence="1">
    <location>
        <begin position="12"/>
        <end position="34"/>
    </location>
</feature>
<dbReference type="RefSeq" id="WP_013337477.1">
    <property type="nucleotide sequence ID" value="NC_014537.1"/>
</dbReference>
<keyword evidence="1" id="KW-0812">Transmembrane</keyword>
<name>E1QR62_VULDI</name>
<dbReference type="AlphaFoldDB" id="E1QR62"/>
<reference evidence="3" key="2">
    <citation type="journal article" date="2010" name="Stand. Genomic Sci.">
        <title>Complete genome sequence of Vulcanisaeta distributa type strain (IC-017T).</title>
        <authorList>
            <person name="Mavromatis K."/>
            <person name="Sikorski J."/>
            <person name="Pabst E."/>
            <person name="Teshima H."/>
            <person name="Lapidus A."/>
            <person name="Lucas S."/>
            <person name="Nolan M."/>
            <person name="Glavina Del Rio T."/>
            <person name="Cheng J."/>
            <person name="Bruce D."/>
            <person name="Goodwin L."/>
            <person name="Pitluck S."/>
            <person name="Liolios K."/>
            <person name="Ivanova N."/>
            <person name="Mikhailova N."/>
            <person name="Pati A."/>
            <person name="Chen A."/>
            <person name="Palaniappan K."/>
            <person name="Land M."/>
            <person name="Hauser L."/>
            <person name="Chang Y."/>
            <person name="Jeffries C."/>
            <person name="Rohde M."/>
            <person name="Spring S."/>
            <person name="Goker M."/>
            <person name="Wirth R."/>
            <person name="Woyke T."/>
            <person name="Bristow J."/>
            <person name="Eisen J."/>
            <person name="Markowitz V."/>
            <person name="Hugenholtz P."/>
            <person name="Klenk H."/>
            <person name="Kyrpides N."/>
        </authorList>
    </citation>
    <scope>NUCLEOTIDE SEQUENCE [LARGE SCALE GENOMIC DNA]</scope>
    <source>
        <strain evidence="3">DSM 14429 / JCM 11212 / NBRC 100878 / IC-017</strain>
    </source>
</reference>
<accession>E1QR62</accession>
<dbReference type="Proteomes" id="UP000006681">
    <property type="component" value="Chromosome"/>
</dbReference>
<evidence type="ECO:0000256" key="1">
    <source>
        <dbReference type="SAM" id="Phobius"/>
    </source>
</evidence>
<dbReference type="STRING" id="572478.Vdis_2385"/>
<sequence>MALADSLIFPDLLASITLVIVILILTIYLTNLLLRLSIIDYKASIGTYLFIECQLGNFTGSINLNHVVITDEVTTKNYLIICPRIAINNSRLEVNVYVAYAR</sequence>
<keyword evidence="1" id="KW-0472">Membrane</keyword>
<dbReference type="GeneID" id="9753341"/>
<evidence type="ECO:0000313" key="3">
    <source>
        <dbReference type="Proteomes" id="UP000006681"/>
    </source>
</evidence>
<dbReference type="KEGG" id="vdi:Vdis_2385"/>
<dbReference type="EMBL" id="CP002100">
    <property type="protein sequence ID" value="ADN51752.1"/>
    <property type="molecule type" value="Genomic_DNA"/>
</dbReference>
<keyword evidence="1" id="KW-1133">Transmembrane helix</keyword>
<keyword evidence="3" id="KW-1185">Reference proteome</keyword>